<keyword evidence="6 8" id="KW-0472">Membrane</keyword>
<evidence type="ECO:0000256" key="2">
    <source>
        <dbReference type="ARBA" id="ARBA00022448"/>
    </source>
</evidence>
<dbReference type="eggNOG" id="KOG2887">
    <property type="taxonomic scope" value="Eukaryota"/>
</dbReference>
<organism evidence="9 10">
    <name type="scientific">Emiliania huxleyi (strain CCMP1516)</name>
    <dbReference type="NCBI Taxonomy" id="280463"/>
    <lineage>
        <taxon>Eukaryota</taxon>
        <taxon>Haptista</taxon>
        <taxon>Haptophyta</taxon>
        <taxon>Prymnesiophyceae</taxon>
        <taxon>Isochrysidales</taxon>
        <taxon>Noelaerhabdaceae</taxon>
        <taxon>Emiliania</taxon>
    </lineage>
</organism>
<evidence type="ECO:0000313" key="9">
    <source>
        <dbReference type="EnsemblProtists" id="EOD10954"/>
    </source>
</evidence>
<evidence type="ECO:0000256" key="4">
    <source>
        <dbReference type="ARBA" id="ARBA00022927"/>
    </source>
</evidence>
<feature type="transmembrane region" description="Helical" evidence="8">
    <location>
        <begin position="97"/>
        <end position="121"/>
    </location>
</feature>
<dbReference type="InterPro" id="IPR011691">
    <property type="entry name" value="Vesicle_transpt_SFT2"/>
</dbReference>
<protein>
    <recommendedName>
        <fullName evidence="8">Vesicle transport protein</fullName>
    </recommendedName>
</protein>
<evidence type="ECO:0000256" key="6">
    <source>
        <dbReference type="ARBA" id="ARBA00023136"/>
    </source>
</evidence>
<evidence type="ECO:0000256" key="5">
    <source>
        <dbReference type="ARBA" id="ARBA00022989"/>
    </source>
</evidence>
<dbReference type="GO" id="GO:0012505">
    <property type="term" value="C:endomembrane system"/>
    <property type="evidence" value="ECO:0007669"/>
    <property type="project" value="UniProtKB-ARBA"/>
</dbReference>
<accession>A0A0D3II69</accession>
<dbReference type="PANTHER" id="PTHR23137:SF6">
    <property type="entry name" value="VESICLE TRANSPORT PROTEIN"/>
    <property type="match status" value="1"/>
</dbReference>
<dbReference type="GeneID" id="17257021"/>
<evidence type="ECO:0000256" key="3">
    <source>
        <dbReference type="ARBA" id="ARBA00022692"/>
    </source>
</evidence>
<dbReference type="Pfam" id="PF04178">
    <property type="entry name" value="Got1"/>
    <property type="match status" value="2"/>
</dbReference>
<keyword evidence="10" id="KW-1185">Reference proteome</keyword>
<dbReference type="GO" id="GO:0005737">
    <property type="term" value="C:cytoplasm"/>
    <property type="evidence" value="ECO:0007669"/>
    <property type="project" value="UniProtKB-ARBA"/>
</dbReference>
<comment type="similarity">
    <text evidence="7 8">Belongs to the SFT2 family.</text>
</comment>
<dbReference type="Proteomes" id="UP000013827">
    <property type="component" value="Unassembled WGS sequence"/>
</dbReference>
<dbReference type="STRING" id="2903.R1DQL7"/>
<evidence type="ECO:0000313" key="10">
    <source>
        <dbReference type="Proteomes" id="UP000013827"/>
    </source>
</evidence>
<comment type="function">
    <text evidence="8">May be involved in fusion of retrograde transport vesicles derived from an endocytic compartment with the Golgi complex.</text>
</comment>
<dbReference type="InterPro" id="IPR007305">
    <property type="entry name" value="Vesicle_transpt_Got1/SFT2"/>
</dbReference>
<keyword evidence="2 8" id="KW-0813">Transport</keyword>
<keyword evidence="4 8" id="KW-0653">Protein transport</keyword>
<evidence type="ECO:0000256" key="8">
    <source>
        <dbReference type="RuleBase" id="RU363111"/>
    </source>
</evidence>
<keyword evidence="3 8" id="KW-0812">Transmembrane</keyword>
<reference evidence="9" key="2">
    <citation type="submission" date="2024-10" db="UniProtKB">
        <authorList>
            <consortium name="EnsemblProtists"/>
        </authorList>
    </citation>
    <scope>IDENTIFICATION</scope>
</reference>
<dbReference type="PANTHER" id="PTHR23137">
    <property type="entry name" value="VESICLE TRANSPORT PROTEIN-RELATED"/>
    <property type="match status" value="1"/>
</dbReference>
<sequence>LNWCCLTPGNPVPFALKYTLGNILSLGASSFLVGPARQCRTMFAKERRAASLAYLLTLAGSLLSLLRSPTCSPPPPSLASLHSTTSSLGLGTLLSIFWLRLAILALLFILLQFAALTWYMLSYIPYGRALASRLVRRQLVRHGVLSPATAPIRPAVEPS</sequence>
<proteinExistence type="inferred from homology"/>
<keyword evidence="5 8" id="KW-1133">Transmembrane helix</keyword>
<dbReference type="AlphaFoldDB" id="A0A0D3II69"/>
<name>A0A0D3II69_EMIH1</name>
<dbReference type="HOGENOM" id="CLU_1665339_0_0_1"/>
<comment type="caution">
    <text evidence="8">Lacks conserved residue(s) required for the propagation of feature annotation.</text>
</comment>
<evidence type="ECO:0000256" key="7">
    <source>
        <dbReference type="ARBA" id="ARBA00025800"/>
    </source>
</evidence>
<dbReference type="EnsemblProtists" id="EOD10954">
    <property type="protein sequence ID" value="EOD10954"/>
    <property type="gene ID" value="EMIHUDRAFT_67559"/>
</dbReference>
<dbReference type="KEGG" id="ehx:EMIHUDRAFT_67559"/>
<feature type="transmembrane region" description="Helical" evidence="8">
    <location>
        <begin position="49"/>
        <end position="66"/>
    </location>
</feature>
<evidence type="ECO:0000256" key="1">
    <source>
        <dbReference type="ARBA" id="ARBA00004141"/>
    </source>
</evidence>
<comment type="subcellular location">
    <subcellularLocation>
        <location evidence="1 8">Membrane</location>
        <topology evidence="1 8">Multi-pass membrane protein</topology>
    </subcellularLocation>
</comment>
<dbReference type="GO" id="GO:0015031">
    <property type="term" value="P:protein transport"/>
    <property type="evidence" value="ECO:0007669"/>
    <property type="project" value="UniProtKB-KW"/>
</dbReference>
<dbReference type="GO" id="GO:0016192">
    <property type="term" value="P:vesicle-mediated transport"/>
    <property type="evidence" value="ECO:0007669"/>
    <property type="project" value="InterPro"/>
</dbReference>
<reference evidence="10" key="1">
    <citation type="journal article" date="2013" name="Nature">
        <title>Pan genome of the phytoplankton Emiliania underpins its global distribution.</title>
        <authorList>
            <person name="Read B.A."/>
            <person name="Kegel J."/>
            <person name="Klute M.J."/>
            <person name="Kuo A."/>
            <person name="Lefebvre S.C."/>
            <person name="Maumus F."/>
            <person name="Mayer C."/>
            <person name="Miller J."/>
            <person name="Monier A."/>
            <person name="Salamov A."/>
            <person name="Young J."/>
            <person name="Aguilar M."/>
            <person name="Claverie J.M."/>
            <person name="Frickenhaus S."/>
            <person name="Gonzalez K."/>
            <person name="Herman E.K."/>
            <person name="Lin Y.C."/>
            <person name="Napier J."/>
            <person name="Ogata H."/>
            <person name="Sarno A.F."/>
            <person name="Shmutz J."/>
            <person name="Schroeder D."/>
            <person name="de Vargas C."/>
            <person name="Verret F."/>
            <person name="von Dassow P."/>
            <person name="Valentin K."/>
            <person name="Van de Peer Y."/>
            <person name="Wheeler G."/>
            <person name="Dacks J.B."/>
            <person name="Delwiche C.F."/>
            <person name="Dyhrman S.T."/>
            <person name="Glockner G."/>
            <person name="John U."/>
            <person name="Richards T."/>
            <person name="Worden A.Z."/>
            <person name="Zhang X."/>
            <person name="Grigoriev I.V."/>
            <person name="Allen A.E."/>
            <person name="Bidle K."/>
            <person name="Borodovsky M."/>
            <person name="Bowler C."/>
            <person name="Brownlee C."/>
            <person name="Cock J.M."/>
            <person name="Elias M."/>
            <person name="Gladyshev V.N."/>
            <person name="Groth M."/>
            <person name="Guda C."/>
            <person name="Hadaegh A."/>
            <person name="Iglesias-Rodriguez M.D."/>
            <person name="Jenkins J."/>
            <person name="Jones B.M."/>
            <person name="Lawson T."/>
            <person name="Leese F."/>
            <person name="Lindquist E."/>
            <person name="Lobanov A."/>
            <person name="Lomsadze A."/>
            <person name="Malik S.B."/>
            <person name="Marsh M.E."/>
            <person name="Mackinder L."/>
            <person name="Mock T."/>
            <person name="Mueller-Roeber B."/>
            <person name="Pagarete A."/>
            <person name="Parker M."/>
            <person name="Probert I."/>
            <person name="Quesneville H."/>
            <person name="Raines C."/>
            <person name="Rensing S.A."/>
            <person name="Riano-Pachon D.M."/>
            <person name="Richier S."/>
            <person name="Rokitta S."/>
            <person name="Shiraiwa Y."/>
            <person name="Soanes D.M."/>
            <person name="van der Giezen M."/>
            <person name="Wahlund T.M."/>
            <person name="Williams B."/>
            <person name="Wilson W."/>
            <person name="Wolfe G."/>
            <person name="Wurch L.L."/>
        </authorList>
    </citation>
    <scope>NUCLEOTIDE SEQUENCE</scope>
</reference>
<dbReference type="PaxDb" id="2903-EOD10954"/>
<dbReference type="GO" id="GO:0016020">
    <property type="term" value="C:membrane"/>
    <property type="evidence" value="ECO:0007669"/>
    <property type="project" value="UniProtKB-SubCell"/>
</dbReference>
<dbReference type="RefSeq" id="XP_005763383.1">
    <property type="nucleotide sequence ID" value="XM_005763326.1"/>
</dbReference>
<feature type="transmembrane region" description="Helical" evidence="8">
    <location>
        <begin position="18"/>
        <end position="37"/>
    </location>
</feature>